<gene>
    <name evidence="2" type="ORF">Tco_0990286</name>
</gene>
<dbReference type="Proteomes" id="UP001151760">
    <property type="component" value="Unassembled WGS sequence"/>
</dbReference>
<evidence type="ECO:0000256" key="1">
    <source>
        <dbReference type="SAM" id="Coils"/>
    </source>
</evidence>
<reference evidence="2" key="1">
    <citation type="journal article" date="2022" name="Int. J. Mol. Sci.">
        <title>Draft Genome of Tanacetum Coccineum: Genomic Comparison of Closely Related Tanacetum-Family Plants.</title>
        <authorList>
            <person name="Yamashiro T."/>
            <person name="Shiraishi A."/>
            <person name="Nakayama K."/>
            <person name="Satake H."/>
        </authorList>
    </citation>
    <scope>NUCLEOTIDE SEQUENCE</scope>
</reference>
<reference evidence="2" key="2">
    <citation type="submission" date="2022-01" db="EMBL/GenBank/DDBJ databases">
        <authorList>
            <person name="Yamashiro T."/>
            <person name="Shiraishi A."/>
            <person name="Satake H."/>
            <person name="Nakayama K."/>
        </authorList>
    </citation>
    <scope>NUCLEOTIDE SEQUENCE</scope>
</reference>
<feature type="coiled-coil region" evidence="1">
    <location>
        <begin position="161"/>
        <end position="211"/>
    </location>
</feature>
<name>A0ABQ5EWF2_9ASTR</name>
<keyword evidence="3" id="KW-1185">Reference proteome</keyword>
<evidence type="ECO:0000313" key="2">
    <source>
        <dbReference type="EMBL" id="GJT55232.1"/>
    </source>
</evidence>
<protein>
    <submittedName>
        <fullName evidence="2">Uncharacterized protein</fullName>
    </submittedName>
</protein>
<comment type="caution">
    <text evidence="2">The sequence shown here is derived from an EMBL/GenBank/DDBJ whole genome shotgun (WGS) entry which is preliminary data.</text>
</comment>
<keyword evidence="1" id="KW-0175">Coiled coil</keyword>
<sequence>MLGKKPNKVYDPFLNARMGYQNPERLKKAIAAQQKMYHGEMLYNTKLKFDSPDSEETLEDAEEIRLKMKNKMVQLNYGKLNALYEIFVPKKEPYVEQTYFSFPTTSNQCSKSNEVMSDLQFPKMPKESKLLKMFEKMGLAICDLRNRIDVTLLVDTQRRWMSDSQNSLRETKNELIKTELKKSSSDSKDIQAKLLKRIKILENDFKRSQAQSVDFELQHQKEKMACDVSWKLRLLTLNDEIVLLKAQVDYVVKER</sequence>
<organism evidence="2 3">
    <name type="scientific">Tanacetum coccineum</name>
    <dbReference type="NCBI Taxonomy" id="301880"/>
    <lineage>
        <taxon>Eukaryota</taxon>
        <taxon>Viridiplantae</taxon>
        <taxon>Streptophyta</taxon>
        <taxon>Embryophyta</taxon>
        <taxon>Tracheophyta</taxon>
        <taxon>Spermatophyta</taxon>
        <taxon>Magnoliopsida</taxon>
        <taxon>eudicotyledons</taxon>
        <taxon>Gunneridae</taxon>
        <taxon>Pentapetalae</taxon>
        <taxon>asterids</taxon>
        <taxon>campanulids</taxon>
        <taxon>Asterales</taxon>
        <taxon>Asteraceae</taxon>
        <taxon>Asteroideae</taxon>
        <taxon>Anthemideae</taxon>
        <taxon>Anthemidinae</taxon>
        <taxon>Tanacetum</taxon>
    </lineage>
</organism>
<proteinExistence type="predicted"/>
<accession>A0ABQ5EWF2</accession>
<dbReference type="EMBL" id="BQNB010016739">
    <property type="protein sequence ID" value="GJT55232.1"/>
    <property type="molecule type" value="Genomic_DNA"/>
</dbReference>
<evidence type="ECO:0000313" key="3">
    <source>
        <dbReference type="Proteomes" id="UP001151760"/>
    </source>
</evidence>